<evidence type="ECO:0000256" key="5">
    <source>
        <dbReference type="SAM" id="Phobius"/>
    </source>
</evidence>
<dbReference type="AlphaFoldDB" id="L1I5V6"/>
<dbReference type="HOGENOM" id="CLU_025421_0_0_1"/>
<evidence type="ECO:0000256" key="3">
    <source>
        <dbReference type="ARBA" id="ARBA00022989"/>
    </source>
</evidence>
<accession>L1I5V6</accession>
<dbReference type="KEGG" id="gtt:GUITHDRAFT_122350"/>
<feature type="transmembrane region" description="Helical" evidence="5">
    <location>
        <begin position="407"/>
        <end position="431"/>
    </location>
</feature>
<feature type="transmembrane region" description="Helical" evidence="5">
    <location>
        <begin position="373"/>
        <end position="395"/>
    </location>
</feature>
<dbReference type="OMA" id="LMAYFID"/>
<dbReference type="GeneID" id="17288182"/>
<keyword evidence="9" id="KW-1185">Reference proteome</keyword>
<proteinExistence type="predicted"/>
<gene>
    <name evidence="7" type="ORF">GUITHDRAFT_122350</name>
</gene>
<dbReference type="EnsemblProtists" id="EKX31462">
    <property type="protein sequence ID" value="EKX31462"/>
    <property type="gene ID" value="GUITHDRAFT_122350"/>
</dbReference>
<evidence type="ECO:0000313" key="7">
    <source>
        <dbReference type="EMBL" id="EKX31462.1"/>
    </source>
</evidence>
<dbReference type="RefSeq" id="XP_005818442.1">
    <property type="nucleotide sequence ID" value="XM_005818385.1"/>
</dbReference>
<keyword evidence="2 5" id="KW-0812">Transmembrane</keyword>
<feature type="transmembrane region" description="Helical" evidence="5">
    <location>
        <begin position="162"/>
        <end position="188"/>
    </location>
</feature>
<evidence type="ECO:0000256" key="4">
    <source>
        <dbReference type="ARBA" id="ARBA00023136"/>
    </source>
</evidence>
<reference evidence="7 9" key="1">
    <citation type="journal article" date="2012" name="Nature">
        <title>Algal genomes reveal evolutionary mosaicism and the fate of nucleomorphs.</title>
        <authorList>
            <consortium name="DOE Joint Genome Institute"/>
            <person name="Curtis B.A."/>
            <person name="Tanifuji G."/>
            <person name="Burki F."/>
            <person name="Gruber A."/>
            <person name="Irimia M."/>
            <person name="Maruyama S."/>
            <person name="Arias M.C."/>
            <person name="Ball S.G."/>
            <person name="Gile G.H."/>
            <person name="Hirakawa Y."/>
            <person name="Hopkins J.F."/>
            <person name="Kuo A."/>
            <person name="Rensing S.A."/>
            <person name="Schmutz J."/>
            <person name="Symeonidi A."/>
            <person name="Elias M."/>
            <person name="Eveleigh R.J."/>
            <person name="Herman E.K."/>
            <person name="Klute M.J."/>
            <person name="Nakayama T."/>
            <person name="Obornik M."/>
            <person name="Reyes-Prieto A."/>
            <person name="Armbrust E.V."/>
            <person name="Aves S.J."/>
            <person name="Beiko R.G."/>
            <person name="Coutinho P."/>
            <person name="Dacks J.B."/>
            <person name="Durnford D.G."/>
            <person name="Fast N.M."/>
            <person name="Green B.R."/>
            <person name="Grisdale C.J."/>
            <person name="Hempel F."/>
            <person name="Henrissat B."/>
            <person name="Hoppner M.P."/>
            <person name="Ishida K."/>
            <person name="Kim E."/>
            <person name="Koreny L."/>
            <person name="Kroth P.G."/>
            <person name="Liu Y."/>
            <person name="Malik S.B."/>
            <person name="Maier U.G."/>
            <person name="McRose D."/>
            <person name="Mock T."/>
            <person name="Neilson J.A."/>
            <person name="Onodera N.T."/>
            <person name="Poole A.M."/>
            <person name="Pritham E.J."/>
            <person name="Richards T.A."/>
            <person name="Rocap G."/>
            <person name="Roy S.W."/>
            <person name="Sarai C."/>
            <person name="Schaack S."/>
            <person name="Shirato S."/>
            <person name="Slamovits C.H."/>
            <person name="Spencer D.F."/>
            <person name="Suzuki S."/>
            <person name="Worden A.Z."/>
            <person name="Zauner S."/>
            <person name="Barry K."/>
            <person name="Bell C."/>
            <person name="Bharti A.K."/>
            <person name="Crow J.A."/>
            <person name="Grimwood J."/>
            <person name="Kramer R."/>
            <person name="Lindquist E."/>
            <person name="Lucas S."/>
            <person name="Salamov A."/>
            <person name="McFadden G.I."/>
            <person name="Lane C.E."/>
            <person name="Keeling P.J."/>
            <person name="Gray M.W."/>
            <person name="Grigoriev I.V."/>
            <person name="Archibald J.M."/>
        </authorList>
    </citation>
    <scope>NUCLEOTIDE SEQUENCE</scope>
    <source>
        <strain evidence="7 9">CCMP2712</strain>
    </source>
</reference>
<feature type="transmembrane region" description="Helical" evidence="5">
    <location>
        <begin position="451"/>
        <end position="473"/>
    </location>
</feature>
<dbReference type="PANTHER" id="PTHR16950:SF16">
    <property type="entry name" value="ZINC TRANSPORTER ZIP13"/>
    <property type="match status" value="1"/>
</dbReference>
<feature type="transmembrane region" description="Helical" evidence="5">
    <location>
        <begin position="195"/>
        <end position="216"/>
    </location>
</feature>
<keyword evidence="3 5" id="KW-1133">Transmembrane helix</keyword>
<dbReference type="Proteomes" id="UP000011087">
    <property type="component" value="Unassembled WGS sequence"/>
</dbReference>
<evidence type="ECO:0000256" key="2">
    <source>
        <dbReference type="ARBA" id="ARBA00022692"/>
    </source>
</evidence>
<dbReference type="OrthoDB" id="6096490at2759"/>
<sequence length="475" mass="51077">MNAIKFFIGTLLLSIILLGGHASADDHDHEEGEHAHEELWHGVYHLEQATYTLSLQRQNEEYVDSSLKVVLVPMPEAFEESSSAVEKLEEQVDAFELVADKEAASTLMKVSVTVAGEYVVFANHNPSEWEAGDRKLFSDIHGESLSIEGSAACASSMDSSRVWGLSMLGAFLGAVMSLSGALIIAPIVQMKQLGILKFLNSFACGVLISLVLVHLIPEAGALFGALDWRVSTTVTAGYFAGLLIEHGLKVFLQTHEQGAAGSGGGSTVAEMVQVRCDLQQKMEAPQQLPYVTESSVESACLEEAILCPHGRIGNVLIADFFHNFFDGVTTAIAFKYCGPELGWIVVGAAIVHELPQELSDFVILRTSGMSTRWALISNFASSLSCILGVIVILASSDSISSHISKDMGLLLAFGAGLLLYIAAGLVPEILVVDDLQRAAVHWLVRLLMHDVVTAADLSPPLALLVTFLLSLFLSR</sequence>
<name>L1I5V6_GUITC</name>
<feature type="chain" id="PRO_5008769632" evidence="6">
    <location>
        <begin position="23"/>
        <end position="475"/>
    </location>
</feature>
<evidence type="ECO:0000313" key="8">
    <source>
        <dbReference type="EnsemblProtists" id="EKX31462"/>
    </source>
</evidence>
<comment type="subcellular location">
    <subcellularLocation>
        <location evidence="1">Membrane</location>
        <topology evidence="1">Multi-pass membrane protein</topology>
    </subcellularLocation>
</comment>
<evidence type="ECO:0000313" key="9">
    <source>
        <dbReference type="Proteomes" id="UP000011087"/>
    </source>
</evidence>
<keyword evidence="6" id="KW-0732">Signal</keyword>
<dbReference type="EMBL" id="JH993277">
    <property type="protein sequence ID" value="EKX31462.1"/>
    <property type="molecule type" value="Genomic_DNA"/>
</dbReference>
<evidence type="ECO:0000256" key="6">
    <source>
        <dbReference type="SAM" id="SignalP"/>
    </source>
</evidence>
<reference evidence="8" key="3">
    <citation type="submission" date="2015-06" db="UniProtKB">
        <authorList>
            <consortium name="EnsemblProtists"/>
        </authorList>
    </citation>
    <scope>IDENTIFICATION</scope>
</reference>
<dbReference type="PANTHER" id="PTHR16950">
    <property type="entry name" value="ZINC TRANSPORTER SLC39A7 HISTIDINE-RICH MEMBRANE PROTEIN KE4"/>
    <property type="match status" value="1"/>
</dbReference>
<organism evidence="7">
    <name type="scientific">Guillardia theta (strain CCMP2712)</name>
    <name type="common">Cryptophyte</name>
    <dbReference type="NCBI Taxonomy" id="905079"/>
    <lineage>
        <taxon>Eukaryota</taxon>
        <taxon>Cryptophyceae</taxon>
        <taxon>Pyrenomonadales</taxon>
        <taxon>Geminigeraceae</taxon>
        <taxon>Guillardia</taxon>
    </lineage>
</organism>
<protein>
    <submittedName>
        <fullName evidence="7 8">Uncharacterized protein</fullName>
    </submittedName>
</protein>
<dbReference type="InterPro" id="IPR003689">
    <property type="entry name" value="ZIP"/>
</dbReference>
<dbReference type="GO" id="GO:0006882">
    <property type="term" value="P:intracellular zinc ion homeostasis"/>
    <property type="evidence" value="ECO:0007669"/>
    <property type="project" value="TreeGrafter"/>
</dbReference>
<dbReference type="PaxDb" id="55529-EKX31462"/>
<dbReference type="GO" id="GO:0016020">
    <property type="term" value="C:membrane"/>
    <property type="evidence" value="ECO:0007669"/>
    <property type="project" value="UniProtKB-SubCell"/>
</dbReference>
<dbReference type="GO" id="GO:0005385">
    <property type="term" value="F:zinc ion transmembrane transporter activity"/>
    <property type="evidence" value="ECO:0007669"/>
    <property type="project" value="TreeGrafter"/>
</dbReference>
<feature type="signal peptide" evidence="6">
    <location>
        <begin position="1"/>
        <end position="22"/>
    </location>
</feature>
<keyword evidence="4 5" id="KW-0472">Membrane</keyword>
<dbReference type="Pfam" id="PF02535">
    <property type="entry name" value="Zip"/>
    <property type="match status" value="1"/>
</dbReference>
<reference evidence="9" key="2">
    <citation type="submission" date="2012-11" db="EMBL/GenBank/DDBJ databases">
        <authorList>
            <person name="Kuo A."/>
            <person name="Curtis B.A."/>
            <person name="Tanifuji G."/>
            <person name="Burki F."/>
            <person name="Gruber A."/>
            <person name="Irimia M."/>
            <person name="Maruyama S."/>
            <person name="Arias M.C."/>
            <person name="Ball S.G."/>
            <person name="Gile G.H."/>
            <person name="Hirakawa Y."/>
            <person name="Hopkins J.F."/>
            <person name="Rensing S.A."/>
            <person name="Schmutz J."/>
            <person name="Symeonidi A."/>
            <person name="Elias M."/>
            <person name="Eveleigh R.J."/>
            <person name="Herman E.K."/>
            <person name="Klute M.J."/>
            <person name="Nakayama T."/>
            <person name="Obornik M."/>
            <person name="Reyes-Prieto A."/>
            <person name="Armbrust E.V."/>
            <person name="Aves S.J."/>
            <person name="Beiko R.G."/>
            <person name="Coutinho P."/>
            <person name="Dacks J.B."/>
            <person name="Durnford D.G."/>
            <person name="Fast N.M."/>
            <person name="Green B.R."/>
            <person name="Grisdale C."/>
            <person name="Hempe F."/>
            <person name="Henrissat B."/>
            <person name="Hoppner M.P."/>
            <person name="Ishida K.-I."/>
            <person name="Kim E."/>
            <person name="Koreny L."/>
            <person name="Kroth P.G."/>
            <person name="Liu Y."/>
            <person name="Malik S.-B."/>
            <person name="Maier U.G."/>
            <person name="McRose D."/>
            <person name="Mock T."/>
            <person name="Neilson J.A."/>
            <person name="Onodera N.T."/>
            <person name="Poole A.M."/>
            <person name="Pritham E.J."/>
            <person name="Richards T.A."/>
            <person name="Rocap G."/>
            <person name="Roy S.W."/>
            <person name="Sarai C."/>
            <person name="Schaack S."/>
            <person name="Shirato S."/>
            <person name="Slamovits C.H."/>
            <person name="Spencer D.F."/>
            <person name="Suzuki S."/>
            <person name="Worden A.Z."/>
            <person name="Zauner S."/>
            <person name="Barry K."/>
            <person name="Bell C."/>
            <person name="Bharti A.K."/>
            <person name="Crow J.A."/>
            <person name="Grimwood J."/>
            <person name="Kramer R."/>
            <person name="Lindquist E."/>
            <person name="Lucas S."/>
            <person name="Salamov A."/>
            <person name="McFadden G.I."/>
            <person name="Lane C.E."/>
            <person name="Keeling P.J."/>
            <person name="Gray M.W."/>
            <person name="Grigoriev I.V."/>
            <person name="Archibald J.M."/>
        </authorList>
    </citation>
    <scope>NUCLEOTIDE SEQUENCE</scope>
    <source>
        <strain evidence="9">CCMP2712</strain>
    </source>
</reference>
<evidence type="ECO:0000256" key="1">
    <source>
        <dbReference type="ARBA" id="ARBA00004141"/>
    </source>
</evidence>
<dbReference type="eggNOG" id="KOG2693">
    <property type="taxonomic scope" value="Eukaryota"/>
</dbReference>